<feature type="non-terminal residue" evidence="2">
    <location>
        <position position="62"/>
    </location>
</feature>
<dbReference type="EMBL" id="JAWDJR010000019">
    <property type="protein sequence ID" value="KAK9958185.1"/>
    <property type="molecule type" value="Genomic_DNA"/>
</dbReference>
<organism evidence="2 3">
    <name type="scientific">Culter alburnus</name>
    <name type="common">Topmouth culter</name>
    <dbReference type="NCBI Taxonomy" id="194366"/>
    <lineage>
        <taxon>Eukaryota</taxon>
        <taxon>Metazoa</taxon>
        <taxon>Chordata</taxon>
        <taxon>Craniata</taxon>
        <taxon>Vertebrata</taxon>
        <taxon>Euteleostomi</taxon>
        <taxon>Actinopterygii</taxon>
        <taxon>Neopterygii</taxon>
        <taxon>Teleostei</taxon>
        <taxon>Ostariophysi</taxon>
        <taxon>Cypriniformes</taxon>
        <taxon>Xenocyprididae</taxon>
        <taxon>Xenocypridinae</taxon>
        <taxon>Culter</taxon>
    </lineage>
</organism>
<sequence length="62" mass="6808">MPKKHLCARPYEDPHRAVPACLFNLNTAPQPAGRVRRLYPAERGARTPALGGRRVNTDAGTN</sequence>
<comment type="caution">
    <text evidence="2">The sequence shown here is derived from an EMBL/GenBank/DDBJ whole genome shotgun (WGS) entry which is preliminary data.</text>
</comment>
<evidence type="ECO:0000256" key="1">
    <source>
        <dbReference type="SAM" id="MobiDB-lite"/>
    </source>
</evidence>
<feature type="region of interest" description="Disordered" evidence="1">
    <location>
        <begin position="42"/>
        <end position="62"/>
    </location>
</feature>
<gene>
    <name evidence="2" type="ORF">ABG768_012359</name>
</gene>
<keyword evidence="3" id="KW-1185">Reference proteome</keyword>
<proteinExistence type="predicted"/>
<evidence type="ECO:0000313" key="3">
    <source>
        <dbReference type="Proteomes" id="UP001479290"/>
    </source>
</evidence>
<dbReference type="Proteomes" id="UP001479290">
    <property type="component" value="Unassembled WGS sequence"/>
</dbReference>
<reference evidence="2 3" key="1">
    <citation type="submission" date="2024-05" db="EMBL/GenBank/DDBJ databases">
        <title>A high-quality chromosomal-level genome assembly of Topmouth culter (Culter alburnus).</title>
        <authorList>
            <person name="Zhao H."/>
        </authorList>
    </citation>
    <scope>NUCLEOTIDE SEQUENCE [LARGE SCALE GENOMIC DNA]</scope>
    <source>
        <strain evidence="2">CATC2023</strain>
        <tissue evidence="2">Muscle</tissue>
    </source>
</reference>
<accession>A0AAW1Z9Z0</accession>
<name>A0AAW1Z9Z0_CULAL</name>
<dbReference type="AlphaFoldDB" id="A0AAW1Z9Z0"/>
<protein>
    <submittedName>
        <fullName evidence="2">Uncharacterized protein</fullName>
    </submittedName>
</protein>
<evidence type="ECO:0000313" key="2">
    <source>
        <dbReference type="EMBL" id="KAK9958185.1"/>
    </source>
</evidence>